<keyword evidence="3" id="KW-1185">Reference proteome</keyword>
<dbReference type="PROSITE" id="PS51257">
    <property type="entry name" value="PROKAR_LIPOPROTEIN"/>
    <property type="match status" value="1"/>
</dbReference>
<evidence type="ECO:0000313" key="3">
    <source>
        <dbReference type="Proteomes" id="UP000295083"/>
    </source>
</evidence>
<dbReference type="AlphaFoldDB" id="A0A4R8PNG7"/>
<feature type="signal peptide" evidence="1">
    <location>
        <begin position="1"/>
        <end position="20"/>
    </location>
</feature>
<evidence type="ECO:0000256" key="1">
    <source>
        <dbReference type="SAM" id="SignalP"/>
    </source>
</evidence>
<organism evidence="2 3">
    <name type="scientific">Colletotrichum spinosum</name>
    <dbReference type="NCBI Taxonomy" id="1347390"/>
    <lineage>
        <taxon>Eukaryota</taxon>
        <taxon>Fungi</taxon>
        <taxon>Dikarya</taxon>
        <taxon>Ascomycota</taxon>
        <taxon>Pezizomycotina</taxon>
        <taxon>Sordariomycetes</taxon>
        <taxon>Hypocreomycetidae</taxon>
        <taxon>Glomerellales</taxon>
        <taxon>Glomerellaceae</taxon>
        <taxon>Colletotrichum</taxon>
        <taxon>Colletotrichum orbiculare species complex</taxon>
    </lineage>
</organism>
<evidence type="ECO:0008006" key="4">
    <source>
        <dbReference type="Google" id="ProtNLM"/>
    </source>
</evidence>
<accession>A0A4R8PNG7</accession>
<dbReference type="EMBL" id="QAPG01010712">
    <property type="protein sequence ID" value="TDZ13571.1"/>
    <property type="molecule type" value="Genomic_DNA"/>
</dbReference>
<gene>
    <name evidence="2" type="ORF">C8035_v004422</name>
</gene>
<comment type="caution">
    <text evidence="2">The sequence shown here is derived from an EMBL/GenBank/DDBJ whole genome shotgun (WGS) entry which is preliminary data.</text>
</comment>
<sequence>MKFSVNMFLAIAAIVSGVSAGCVDSSPGSFSFDPTTSSCKKGVGFDHQCKDTKKATAFFLCCSNANCT</sequence>
<proteinExistence type="predicted"/>
<dbReference type="Proteomes" id="UP000295083">
    <property type="component" value="Unassembled WGS sequence"/>
</dbReference>
<name>A0A4R8PNG7_9PEZI</name>
<reference evidence="2 3" key="1">
    <citation type="submission" date="2018-11" db="EMBL/GenBank/DDBJ databases">
        <title>Genome sequence and assembly of Colletotrichum spinosum.</title>
        <authorList>
            <person name="Gan P."/>
            <person name="Shirasu K."/>
        </authorList>
    </citation>
    <scope>NUCLEOTIDE SEQUENCE [LARGE SCALE GENOMIC DNA]</scope>
    <source>
        <strain evidence="2 3">CBS 515.97</strain>
    </source>
</reference>
<protein>
    <recommendedName>
        <fullName evidence="4">Secreted protein</fullName>
    </recommendedName>
</protein>
<evidence type="ECO:0000313" key="2">
    <source>
        <dbReference type="EMBL" id="TDZ13571.1"/>
    </source>
</evidence>
<keyword evidence="1" id="KW-0732">Signal</keyword>
<feature type="chain" id="PRO_5020423448" description="Secreted protein" evidence="1">
    <location>
        <begin position="21"/>
        <end position="68"/>
    </location>
</feature>